<dbReference type="EMBL" id="AZEY01000108">
    <property type="protein sequence ID" value="KRL62471.1"/>
    <property type="molecule type" value="Genomic_DNA"/>
</dbReference>
<dbReference type="PIRSF" id="PIRSF036410">
    <property type="entry name" value="EutE_PduP"/>
    <property type="match status" value="1"/>
</dbReference>
<accession>A0A0R1RZZ8</accession>
<proteinExistence type="predicted"/>
<dbReference type="NCBIfam" id="NF011927">
    <property type="entry name" value="PRK15398.1"/>
    <property type="match status" value="1"/>
</dbReference>
<gene>
    <name evidence="4" type="ORF">FC85_GL001979</name>
</gene>
<organism evidence="4 5">
    <name type="scientific">Lentilactobacillus diolivorans DSM 14421</name>
    <dbReference type="NCBI Taxonomy" id="1423739"/>
    <lineage>
        <taxon>Bacteria</taxon>
        <taxon>Bacillati</taxon>
        <taxon>Bacillota</taxon>
        <taxon>Bacilli</taxon>
        <taxon>Lactobacillales</taxon>
        <taxon>Lactobacillaceae</taxon>
        <taxon>Lentilactobacillus</taxon>
    </lineage>
</organism>
<reference evidence="4 5" key="1">
    <citation type="journal article" date="2015" name="Genome Announc.">
        <title>Expanding the biotechnology potential of lactobacilli through comparative genomics of 213 strains and associated genera.</title>
        <authorList>
            <person name="Sun Z."/>
            <person name="Harris H.M."/>
            <person name="McCann A."/>
            <person name="Guo C."/>
            <person name="Argimon S."/>
            <person name="Zhang W."/>
            <person name="Yang X."/>
            <person name="Jeffery I.B."/>
            <person name="Cooney J.C."/>
            <person name="Kagawa T.F."/>
            <person name="Liu W."/>
            <person name="Song Y."/>
            <person name="Salvetti E."/>
            <person name="Wrobel A."/>
            <person name="Rasinkangas P."/>
            <person name="Parkhill J."/>
            <person name="Rea M.C."/>
            <person name="O'Sullivan O."/>
            <person name="Ritari J."/>
            <person name="Douillard F.P."/>
            <person name="Paul Ross R."/>
            <person name="Yang R."/>
            <person name="Briner A.E."/>
            <person name="Felis G.E."/>
            <person name="de Vos W.M."/>
            <person name="Barrangou R."/>
            <person name="Klaenhammer T.R."/>
            <person name="Caufield P.W."/>
            <person name="Cui Y."/>
            <person name="Zhang H."/>
            <person name="O'Toole P.W."/>
        </authorList>
    </citation>
    <scope>NUCLEOTIDE SEQUENCE [LARGE SCALE GENOMIC DNA]</scope>
    <source>
        <strain evidence="4 5">DSM 14421</strain>
    </source>
</reference>
<name>A0A0R1RZZ8_9LACO</name>
<dbReference type="InterPro" id="IPR016161">
    <property type="entry name" value="Ald_DH/histidinol_DH"/>
</dbReference>
<keyword evidence="2" id="KW-0520">NAD</keyword>
<dbReference type="SUPFAM" id="SSF53720">
    <property type="entry name" value="ALDH-like"/>
    <property type="match status" value="1"/>
</dbReference>
<protein>
    <submittedName>
        <fullName evidence="4">Aldehyde dehydrogenase family protein</fullName>
    </submittedName>
</protein>
<dbReference type="GO" id="GO:0008774">
    <property type="term" value="F:acetaldehyde dehydrogenase (acetylating) activity"/>
    <property type="evidence" value="ECO:0007669"/>
    <property type="project" value="InterPro"/>
</dbReference>
<evidence type="ECO:0000256" key="1">
    <source>
        <dbReference type="ARBA" id="ARBA00023002"/>
    </source>
</evidence>
<dbReference type="STRING" id="1423739.FC85_GL001979"/>
<dbReference type="Pfam" id="PF00171">
    <property type="entry name" value="Aldedh"/>
    <property type="match status" value="1"/>
</dbReference>
<dbReference type="PANTHER" id="PTHR11699">
    <property type="entry name" value="ALDEHYDE DEHYDROGENASE-RELATED"/>
    <property type="match status" value="1"/>
</dbReference>
<sequence length="479" mass="51423">MQEQNIEEAIRRILQEELTNDAHSDSDVSHSAGALGNGIFETVDEAIAAAKQAEEVYVDKPMAFRKKVIKAIKDGFGPHIDEIAKAIYDETGMGTVDAKVVKLKNALYNTPGPEVLEPDVETGDGGMVMYEYTPFGVIGAVGPSTNPAETVINNAIMMLSGGNTMYFGAHPGAKNITRWMIEHLNEYVYKATGIRNLVVSIATPSIESVQQMMHHPDVDMLSITGGPAVVHQAMISGKKAVGAGAGNPPAMVDATANIDLAAHDIIKSCGFDNNILCTAEKEVIVDQTVKDALIAKMQEKGAFLIKDPAVVDKIAKMTIGDNGAPSRKFVGKDATYILDEAGVKYTGKPTVVIFEAKKDHPLVTTEMLMPLLPIVSCPDFESILKTAVEVEGGNHHTASIHSESIRHINRAGHRMNTSIFVVNGPTFVATGVGDNGYWSGAAALTIATPTGEGTTTTKTFTRRRRFNSPEGFSLRSWEV</sequence>
<evidence type="ECO:0000259" key="3">
    <source>
        <dbReference type="Pfam" id="PF00171"/>
    </source>
</evidence>
<dbReference type="Proteomes" id="UP000052013">
    <property type="component" value="Unassembled WGS sequence"/>
</dbReference>
<dbReference type="InterPro" id="IPR016163">
    <property type="entry name" value="Ald_DH_C"/>
</dbReference>
<evidence type="ECO:0000313" key="5">
    <source>
        <dbReference type="Proteomes" id="UP000052013"/>
    </source>
</evidence>
<dbReference type="Gene3D" id="3.40.309.10">
    <property type="entry name" value="Aldehyde Dehydrogenase, Chain A, domain 2"/>
    <property type="match status" value="1"/>
</dbReference>
<feature type="domain" description="Aldehyde dehydrogenase" evidence="3">
    <location>
        <begin position="41"/>
        <end position="428"/>
    </location>
</feature>
<dbReference type="InterPro" id="IPR012408">
    <property type="entry name" value="Acetald_propionald_DH-rel"/>
</dbReference>
<comment type="caution">
    <text evidence="4">The sequence shown here is derived from an EMBL/GenBank/DDBJ whole genome shotgun (WGS) entry which is preliminary data.</text>
</comment>
<dbReference type="Gene3D" id="3.40.605.10">
    <property type="entry name" value="Aldehyde Dehydrogenase, Chain A, domain 1"/>
    <property type="match status" value="1"/>
</dbReference>
<keyword evidence="1" id="KW-0560">Oxidoreductase</keyword>
<evidence type="ECO:0000256" key="2">
    <source>
        <dbReference type="ARBA" id="ARBA00023027"/>
    </source>
</evidence>
<dbReference type="PATRIC" id="fig|1423739.3.peg.2064"/>
<dbReference type="InterPro" id="IPR016162">
    <property type="entry name" value="Ald_DH_N"/>
</dbReference>
<dbReference type="AlphaFoldDB" id="A0A0R1RZZ8"/>
<evidence type="ECO:0000313" key="4">
    <source>
        <dbReference type="EMBL" id="KRL62471.1"/>
    </source>
</evidence>
<dbReference type="InterPro" id="IPR015590">
    <property type="entry name" value="Aldehyde_DH_dom"/>
</dbReference>
<dbReference type="RefSeq" id="WP_057866259.1">
    <property type="nucleotide sequence ID" value="NZ_AZEY01000108.1"/>
</dbReference>